<protein>
    <submittedName>
        <fullName evidence="1">Uncharacterized protein</fullName>
    </submittedName>
</protein>
<dbReference type="Proteomes" id="UP000020492">
    <property type="component" value="Unassembled WGS sequence"/>
</dbReference>
<accession>A0A016QV37</accession>
<name>A0A016QV37_9DEIO</name>
<gene>
    <name evidence="1" type="ORF">DEIPH_ctg004orf0166</name>
</gene>
<dbReference type="STRING" id="1476583.DEIPH_ctg004orf0166"/>
<dbReference type="PATRIC" id="fig|1476583.3.peg.313"/>
<dbReference type="AlphaFoldDB" id="A0A016QV37"/>
<dbReference type="EMBL" id="JHAC01000004">
    <property type="protein sequence ID" value="EYB69639.1"/>
    <property type="molecule type" value="Genomic_DNA"/>
</dbReference>
<sequence length="67" mass="7413">MKEDGGERWTPPTTPRTYRLIWQGSSGPEIVHETDDLLGALHWLAARDRPGFELRDQAGALLATLAA</sequence>
<comment type="caution">
    <text evidence="1">The sequence shown here is derived from an EMBL/GenBank/DDBJ whole genome shotgun (WGS) entry which is preliminary data.</text>
</comment>
<reference evidence="1 2" key="1">
    <citation type="submission" date="2014-03" db="EMBL/GenBank/DDBJ databases">
        <title>Draft genome sequence of Deinococcus phoenicis 1P10ME.</title>
        <authorList>
            <person name="Stepanov V.G."/>
            <person name="Vaishampayan P."/>
            <person name="Venkateswaran K."/>
            <person name="Fox G.E."/>
        </authorList>
    </citation>
    <scope>NUCLEOTIDE SEQUENCE [LARGE SCALE GENOMIC DNA]</scope>
    <source>
        <strain evidence="1 2">1P10ME</strain>
    </source>
</reference>
<proteinExistence type="predicted"/>
<keyword evidence="2" id="KW-1185">Reference proteome</keyword>
<organism evidence="1 2">
    <name type="scientific">Deinococcus phoenicis</name>
    <dbReference type="NCBI Taxonomy" id="1476583"/>
    <lineage>
        <taxon>Bacteria</taxon>
        <taxon>Thermotogati</taxon>
        <taxon>Deinococcota</taxon>
        <taxon>Deinococci</taxon>
        <taxon>Deinococcales</taxon>
        <taxon>Deinococcaceae</taxon>
        <taxon>Deinococcus</taxon>
    </lineage>
</organism>
<evidence type="ECO:0000313" key="1">
    <source>
        <dbReference type="EMBL" id="EYB69639.1"/>
    </source>
</evidence>
<evidence type="ECO:0000313" key="2">
    <source>
        <dbReference type="Proteomes" id="UP000020492"/>
    </source>
</evidence>